<evidence type="ECO:0000259" key="5">
    <source>
        <dbReference type="PROSITE" id="PS50865"/>
    </source>
</evidence>
<dbReference type="Pfam" id="PF12906">
    <property type="entry name" value="RINGv"/>
    <property type="match status" value="1"/>
</dbReference>
<dbReference type="InterPro" id="IPR002893">
    <property type="entry name" value="Znf_MYND"/>
</dbReference>
<dbReference type="GO" id="GO:0008270">
    <property type="term" value="F:zinc ion binding"/>
    <property type="evidence" value="ECO:0007669"/>
    <property type="project" value="UniProtKB-KW"/>
</dbReference>
<dbReference type="InterPro" id="IPR011016">
    <property type="entry name" value="Znf_RING-CH"/>
</dbReference>
<comment type="caution">
    <text evidence="6">The sequence shown here is derived from an EMBL/GenBank/DDBJ whole genome shotgun (WGS) entry which is preliminary data.</text>
</comment>
<evidence type="ECO:0000313" key="6">
    <source>
        <dbReference type="EMBL" id="CAH0379523.1"/>
    </source>
</evidence>
<feature type="domain" description="MYND-type" evidence="5">
    <location>
        <begin position="6"/>
        <end position="47"/>
    </location>
</feature>
<protein>
    <recommendedName>
        <fullName evidence="5">MYND-type domain-containing protein</fullName>
    </recommendedName>
</protein>
<evidence type="ECO:0000256" key="2">
    <source>
        <dbReference type="ARBA" id="ARBA00022771"/>
    </source>
</evidence>
<keyword evidence="1" id="KW-0479">Metal-binding</keyword>
<dbReference type="Gene3D" id="3.30.40.10">
    <property type="entry name" value="Zinc/RING finger domain, C3HC4 (zinc finger)"/>
    <property type="match status" value="1"/>
</dbReference>
<dbReference type="SUPFAM" id="SSF48452">
    <property type="entry name" value="TPR-like"/>
    <property type="match status" value="1"/>
</dbReference>
<name>A0A8J2T089_9STRA</name>
<dbReference type="SUPFAM" id="SSF144232">
    <property type="entry name" value="HIT/MYND zinc finger-like"/>
    <property type="match status" value="1"/>
</dbReference>
<dbReference type="Gene3D" id="6.10.140.2220">
    <property type="match status" value="1"/>
</dbReference>
<evidence type="ECO:0000256" key="4">
    <source>
        <dbReference type="PROSITE-ProRule" id="PRU00134"/>
    </source>
</evidence>
<dbReference type="Proteomes" id="UP000789595">
    <property type="component" value="Unassembled WGS sequence"/>
</dbReference>
<dbReference type="AlphaFoldDB" id="A0A8J2T089"/>
<proteinExistence type="predicted"/>
<dbReference type="InterPro" id="IPR013083">
    <property type="entry name" value="Znf_RING/FYVE/PHD"/>
</dbReference>
<keyword evidence="7" id="KW-1185">Reference proteome</keyword>
<organism evidence="6 7">
    <name type="scientific">Pelagomonas calceolata</name>
    <dbReference type="NCBI Taxonomy" id="35677"/>
    <lineage>
        <taxon>Eukaryota</taxon>
        <taxon>Sar</taxon>
        <taxon>Stramenopiles</taxon>
        <taxon>Ochrophyta</taxon>
        <taxon>Pelagophyceae</taxon>
        <taxon>Pelagomonadales</taxon>
        <taxon>Pelagomonadaceae</taxon>
        <taxon>Pelagomonas</taxon>
    </lineage>
</organism>
<evidence type="ECO:0000256" key="3">
    <source>
        <dbReference type="ARBA" id="ARBA00022833"/>
    </source>
</evidence>
<keyword evidence="2 4" id="KW-0863">Zinc-finger</keyword>
<sequence>MILTHCPACAAPLHSTNAKQCSRCKTRYCGLACQKQHWEGGGHDKLCKLIKKSGGAEQFHADTKYTAAVAVAAKECAEDTKGQTCYICTQALHWKTKEGLVRMCACRGTAGFAHVSCLAEQAKILVAEAEENNLDWKVQNDRFQRWHTCGLCEQMYHGVVECALSWACWKTYVGRPEDDWAYNVAISVLGNGLASARHHKESLSVREAELSMLLRTNGSQHNILVVQGNLAIAYEALGQHEEVLRMRRKIYSGWLKLYGEEHFDTLREANNLASSLLDLQRFEEAKSLLRRTLPVARRVGTSDELTLKMNWIYARVLYRDADATLDDLREAVSKHEELERTARRVLGGAHPDAVGIEKSLRDARAALRAREAEAVRVADRAAAGALQRDLYALRRRFELACEAGTVQVAERDALQRDLDAIQRRLEAREAPFSGVVSSICEAVGALAPGDA</sequence>
<keyword evidence="3" id="KW-0862">Zinc</keyword>
<dbReference type="PROSITE" id="PS50865">
    <property type="entry name" value="ZF_MYND_2"/>
    <property type="match status" value="1"/>
</dbReference>
<accession>A0A8J2T089</accession>
<dbReference type="InterPro" id="IPR011990">
    <property type="entry name" value="TPR-like_helical_dom_sf"/>
</dbReference>
<dbReference type="Gene3D" id="1.25.40.10">
    <property type="entry name" value="Tetratricopeptide repeat domain"/>
    <property type="match status" value="1"/>
</dbReference>
<dbReference type="Pfam" id="PF13424">
    <property type="entry name" value="TPR_12"/>
    <property type="match status" value="1"/>
</dbReference>
<gene>
    <name evidence="6" type="ORF">PECAL_6P11510</name>
</gene>
<evidence type="ECO:0000313" key="7">
    <source>
        <dbReference type="Proteomes" id="UP000789595"/>
    </source>
</evidence>
<evidence type="ECO:0000256" key="1">
    <source>
        <dbReference type="ARBA" id="ARBA00022723"/>
    </source>
</evidence>
<dbReference type="OrthoDB" id="20872at2759"/>
<reference evidence="6" key="1">
    <citation type="submission" date="2021-11" db="EMBL/GenBank/DDBJ databases">
        <authorList>
            <consortium name="Genoscope - CEA"/>
            <person name="William W."/>
        </authorList>
    </citation>
    <scope>NUCLEOTIDE SEQUENCE</scope>
</reference>
<dbReference type="EMBL" id="CAKKNE010000006">
    <property type="protein sequence ID" value="CAH0379523.1"/>
    <property type="molecule type" value="Genomic_DNA"/>
</dbReference>